<dbReference type="AlphaFoldDB" id="A0A8X6QW39"/>
<evidence type="ECO:0000313" key="1">
    <source>
        <dbReference type="EMBL" id="GFU39404.1"/>
    </source>
</evidence>
<comment type="caution">
    <text evidence="1">The sequence shown here is derived from an EMBL/GenBank/DDBJ whole genome shotgun (WGS) entry which is preliminary data.</text>
</comment>
<reference evidence="1" key="1">
    <citation type="submission" date="2020-08" db="EMBL/GenBank/DDBJ databases">
        <title>Multicomponent nature underlies the extraordinary mechanical properties of spider dragline silk.</title>
        <authorList>
            <person name="Kono N."/>
            <person name="Nakamura H."/>
            <person name="Mori M."/>
            <person name="Yoshida Y."/>
            <person name="Ohtoshi R."/>
            <person name="Malay A.D."/>
            <person name="Moran D.A.P."/>
            <person name="Tomita M."/>
            <person name="Numata K."/>
            <person name="Arakawa K."/>
        </authorList>
    </citation>
    <scope>NUCLEOTIDE SEQUENCE</scope>
</reference>
<sequence>MKAEGGSNYYRLLKGLKSGVLVYVSWSSDKFTRYLQVIAYNIKLRFILMADKQPSRRLLQLAITDAVRTRLISKSAFKDELEKPRKSHLNKGDNEHQSMTNLLPQEMIDLMKRIDEGKKQDYKYNSTCQEPYIQRHAVELDYEDAFNKKIRYSHLDKKQNFNFEGSRWNNTKLVTTHTCCEKLNTRSIEDKNGTEISNFTLMNLDSAVNSYENNSNSEFPDCGYTNYDCQIFPVSYGARETCSTSKSNINSNLSTESLLTNKNVHYVKKNQPDCNEFMSSVADKIPCRLIKKPGSSLSFSSTNYGKEAYHFLNSHSLCLSNNKEPNAALTDYKNVSSEEFQNFKACTDKISCLSSESNFQSIPNDSMINSSFMMKKSEFHSTNNQSTVDITKQSDSLLTTCNSHFNHLSNLDYANKHFDTNSDVFVENESFDCNSCSCVSQYSMDDFGKDNIPFSKKSALEIFTNNSNDMHCRNSILPKSSLSTEIHSSYNSNVDFNSIVKNQFLKNTAFDTDLDTKSLDYINVPCSFEYNQETFLANERNMSQELNQSFYSDGFSHEESKNKSDFNLENLYNMQCSNSEIWQLKNYSDSAYFTLSDDLSPSGSDIEISNGKNETSRSFHSLSSISDSDIELPYKINEHKKLINIENNKFGPFFEKQYGEIFESDFKCLSFGDISKSDSATAKSSFLSSPKTNVSEGTNIHQACNDRESADEVKANGNISYSMKNLIDFDYNSKVPPQMNHSEFPIKISTYMLCLKPDVETSLSKEVAKCKIFKNDGSLKSDELYLYKKLKRSVSDNSEFLNKLQGWNMNSESQYTSQDKLCVSFDDSEVKSTKPFPPYNTEGYPFYNLSLDHEPNSGQHCRHDGFIESSDIVKYVSSECESDYINDLINELM</sequence>
<name>A0A8X6QW39_NEPPI</name>
<dbReference type="Proteomes" id="UP000887013">
    <property type="component" value="Unassembled WGS sequence"/>
</dbReference>
<dbReference type="EMBL" id="BMAW01131411">
    <property type="protein sequence ID" value="GFU39404.1"/>
    <property type="molecule type" value="Genomic_DNA"/>
</dbReference>
<accession>A0A8X6QW39</accession>
<keyword evidence="2" id="KW-1185">Reference proteome</keyword>
<dbReference type="OrthoDB" id="10477613at2759"/>
<gene>
    <name evidence="1" type="ORF">NPIL_332561</name>
</gene>
<evidence type="ECO:0000313" key="2">
    <source>
        <dbReference type="Proteomes" id="UP000887013"/>
    </source>
</evidence>
<organism evidence="1 2">
    <name type="scientific">Nephila pilipes</name>
    <name type="common">Giant wood spider</name>
    <name type="synonym">Nephila maculata</name>
    <dbReference type="NCBI Taxonomy" id="299642"/>
    <lineage>
        <taxon>Eukaryota</taxon>
        <taxon>Metazoa</taxon>
        <taxon>Ecdysozoa</taxon>
        <taxon>Arthropoda</taxon>
        <taxon>Chelicerata</taxon>
        <taxon>Arachnida</taxon>
        <taxon>Araneae</taxon>
        <taxon>Araneomorphae</taxon>
        <taxon>Entelegynae</taxon>
        <taxon>Araneoidea</taxon>
        <taxon>Nephilidae</taxon>
        <taxon>Nephila</taxon>
    </lineage>
</organism>
<proteinExistence type="predicted"/>
<protein>
    <submittedName>
        <fullName evidence="1">Uncharacterized protein</fullName>
    </submittedName>
</protein>